<dbReference type="Pfam" id="PF00612">
    <property type="entry name" value="IQ"/>
    <property type="match status" value="2"/>
</dbReference>
<feature type="repeat" description="ANK" evidence="2">
    <location>
        <begin position="1496"/>
        <end position="1528"/>
    </location>
</feature>
<dbReference type="EMBL" id="FR824047">
    <property type="protein sequence ID" value="CCA14115.1"/>
    <property type="molecule type" value="Genomic_DNA"/>
</dbReference>
<dbReference type="SUPFAM" id="SSF53474">
    <property type="entry name" value="alpha/beta-Hydrolases"/>
    <property type="match status" value="1"/>
</dbReference>
<protein>
    <submittedName>
        <fullName evidence="5">Uncharacterized protein AlNc14C2G226</fullName>
    </submittedName>
</protein>
<dbReference type="GO" id="GO:0000062">
    <property type="term" value="F:fatty-acyl-CoA binding"/>
    <property type="evidence" value="ECO:0007669"/>
    <property type="project" value="TreeGrafter"/>
</dbReference>
<evidence type="ECO:0000313" key="5">
    <source>
        <dbReference type="EMBL" id="CCA14115.1"/>
    </source>
</evidence>
<dbReference type="SMART" id="SM00454">
    <property type="entry name" value="SAM"/>
    <property type="match status" value="1"/>
</dbReference>
<dbReference type="InterPro" id="IPR000048">
    <property type="entry name" value="IQ_motif_EF-hand-BS"/>
</dbReference>
<dbReference type="SMART" id="SM00248">
    <property type="entry name" value="ANK"/>
    <property type="match status" value="2"/>
</dbReference>
<dbReference type="Gene3D" id="1.25.40.20">
    <property type="entry name" value="Ankyrin repeat-containing domain"/>
    <property type="match status" value="1"/>
</dbReference>
<dbReference type="SUPFAM" id="SSF48403">
    <property type="entry name" value="Ankyrin repeat"/>
    <property type="match status" value="1"/>
</dbReference>
<evidence type="ECO:0000256" key="1">
    <source>
        <dbReference type="ARBA" id="ARBA00023121"/>
    </source>
</evidence>
<dbReference type="Gene3D" id="3.40.50.1820">
    <property type="entry name" value="alpha/beta hydrolase"/>
    <property type="match status" value="1"/>
</dbReference>
<keyword evidence="1" id="KW-0446">Lipid-binding</keyword>
<name>F0VZ85_9STRA</name>
<evidence type="ECO:0000259" key="4">
    <source>
        <dbReference type="PROSITE" id="PS50105"/>
    </source>
</evidence>
<dbReference type="Pfam" id="PF12796">
    <property type="entry name" value="Ank_2"/>
    <property type="match status" value="1"/>
</dbReference>
<gene>
    <name evidence="5" type="primary">AlNc14C2G226</name>
    <name evidence="5" type="ORF">ALNC14_002580</name>
</gene>
<dbReference type="InterPro" id="IPR029058">
    <property type="entry name" value="AB_hydrolase_fold"/>
</dbReference>
<dbReference type="Pfam" id="PF12777">
    <property type="entry name" value="MT"/>
    <property type="match status" value="1"/>
</dbReference>
<dbReference type="PANTHER" id="PTHR24119">
    <property type="entry name" value="ACYL-COA-BINDING DOMAIN-CONTAINING PROTEIN 6"/>
    <property type="match status" value="1"/>
</dbReference>
<dbReference type="Pfam" id="PF00536">
    <property type="entry name" value="SAM_1"/>
    <property type="match status" value="1"/>
</dbReference>
<dbReference type="HOGENOM" id="CLU_245430_0_0_1"/>
<dbReference type="SMART" id="SM00015">
    <property type="entry name" value="IQ"/>
    <property type="match status" value="4"/>
</dbReference>
<reference evidence="5" key="2">
    <citation type="submission" date="2011-02" db="EMBL/GenBank/DDBJ databases">
        <authorList>
            <person name="MacLean D."/>
        </authorList>
    </citation>
    <scope>NUCLEOTIDE SEQUENCE</scope>
</reference>
<reference evidence="5" key="1">
    <citation type="journal article" date="2011" name="PLoS Biol.">
        <title>Gene gain and loss during evolution of obligate parasitism in the white rust pathogen of Arabidopsis thaliana.</title>
        <authorList>
            <person name="Kemen E."/>
            <person name="Gardiner A."/>
            <person name="Schultz-Larsen T."/>
            <person name="Kemen A.C."/>
            <person name="Balmuth A.L."/>
            <person name="Robert-Seilaniantz A."/>
            <person name="Bailey K."/>
            <person name="Holub E."/>
            <person name="Studholme D.J."/>
            <person name="Maclean D."/>
            <person name="Jones J.D."/>
        </authorList>
    </citation>
    <scope>NUCLEOTIDE SEQUENCE</scope>
</reference>
<organism evidence="5">
    <name type="scientific">Albugo laibachii Nc14</name>
    <dbReference type="NCBI Taxonomy" id="890382"/>
    <lineage>
        <taxon>Eukaryota</taxon>
        <taxon>Sar</taxon>
        <taxon>Stramenopiles</taxon>
        <taxon>Oomycota</taxon>
        <taxon>Peronosporomycetes</taxon>
        <taxon>Albuginales</taxon>
        <taxon>Albuginaceae</taxon>
        <taxon>Albugo</taxon>
    </lineage>
</organism>
<dbReference type="PROSITE" id="PS50096">
    <property type="entry name" value="IQ"/>
    <property type="match status" value="3"/>
</dbReference>
<dbReference type="PROSITE" id="PS50297">
    <property type="entry name" value="ANK_REP_REGION"/>
    <property type="match status" value="2"/>
</dbReference>
<feature type="coiled-coil region" evidence="3">
    <location>
        <begin position="1216"/>
        <end position="1254"/>
    </location>
</feature>
<dbReference type="PROSITE" id="PS50105">
    <property type="entry name" value="SAM_DOMAIN"/>
    <property type="match status" value="1"/>
</dbReference>
<dbReference type="PANTHER" id="PTHR24119:SF0">
    <property type="entry name" value="ACYL-COA-BINDING DOMAIN-CONTAINING PROTEIN 6"/>
    <property type="match status" value="1"/>
</dbReference>
<dbReference type="Gene3D" id="1.20.5.190">
    <property type="match status" value="1"/>
</dbReference>
<evidence type="ECO:0000256" key="3">
    <source>
        <dbReference type="SAM" id="Coils"/>
    </source>
</evidence>
<keyword evidence="2" id="KW-0040">ANK repeat</keyword>
<dbReference type="InterPro" id="IPR024743">
    <property type="entry name" value="Dynein_HC_stalk"/>
</dbReference>
<evidence type="ECO:0000256" key="2">
    <source>
        <dbReference type="PROSITE-ProRule" id="PRU00023"/>
    </source>
</evidence>
<dbReference type="InterPro" id="IPR013761">
    <property type="entry name" value="SAM/pointed_sf"/>
</dbReference>
<feature type="repeat" description="ANK" evidence="2">
    <location>
        <begin position="1529"/>
        <end position="1562"/>
    </location>
</feature>
<dbReference type="CDD" id="cd23767">
    <property type="entry name" value="IQCD"/>
    <property type="match status" value="1"/>
</dbReference>
<dbReference type="InterPro" id="IPR036770">
    <property type="entry name" value="Ankyrin_rpt-contain_sf"/>
</dbReference>
<dbReference type="PROSITE" id="PS50088">
    <property type="entry name" value="ANK_REPEAT"/>
    <property type="match status" value="2"/>
</dbReference>
<dbReference type="SUPFAM" id="SSF47769">
    <property type="entry name" value="SAM/Pointed domain"/>
    <property type="match status" value="1"/>
</dbReference>
<sequence>MRPFGPMKSAPFHIERIERSWKWVLHALENEKSPWAVLDSVFIERQRIVLWVYPDTKNTIQRKGSSELIPASICARFSAQKPPTRGFIAIQSDPSGAIRPRFLSATELNDVLESLSISKDFVLSPYISTAKAFSLIEHQWLELSTRLLESTWLISQGERRRVNDFVLQNAIQSNVSWLVRLIEKKHNCCVEACTTLWIRTEEGNLLLWRTASLATYSSSKALALNVDTNPQTDCNDLTPSENLKLGAPHSLRDLKHRKSPLALCKLQGNGNSEALWRPLWEYSKDLAVDRITRSDAAEFHSFHSPYPAIEMVACAASSLLSNRRIQNWHTAKTHFSVEKIKTSLQQFQLEGVSFSVILYVTTYARNPRFRPKQVQVINVCASKFCDWILSVLQAFAWKNSNAFRNYSEVFMVLSTLKPEFNRVSVKPSLESIDSEDVLRKAAYRKTYTSSRSEVRLHSLVPRGIDRTHGMFACKDGVTTIPYAILGQKDGSCSRCFVVFQDFFDTLESLKTYFSPFLGAQDGVCMLLFNFPGQANSSFPSQSMLPSKSVMSNLWLASKVNELLESLSILTSTRPFHVIGFGNGGNIAVAWSALFGTRTKYREVFYSLVLCNAFAKIDDRLTNILHDCIKLFSCLPPSQPDLPSKTYLQKFLYSSPFLTRVESQIERWVDPETWNNITLDGRIQICQGALCHTDLTPHLQTLCDVPLILIQGNQDTLVSPENAETFLRFRQRVVHVRQTQFREDIASLRISEKINELWRDGGAGALVVWLEAGHEVRYEAKDELISVLASLVHFEGHRGRTEAGGIVKAQEREFLSNVKQSNDEFSIEAMESCLEKLRREQELRRVEWEQTFSSSSLTGSENVLLKDTGGFVTVRQNPSFPTFARLRKLPVTKSQKEPTEHDIFDLGQIYRNGILSLSDTEVKSQDEYALCIQKRAQGYLVRKRVIRKRASHRISRFVRRFLLVKRWKHTAICLLMEYKKRQIAVEKLQIFWRQAFRRLYQERQQRTNSVTIQRIFRGYCGRVKTAFKRKQRDLSRMKNVKAVKIQSVWRMFVIRNPYLQWRYTFLAARTIQKVYRGHLDRRQVAQKKRWNDASFGQERLELGLEMIERSKKAFDKQKSDLDEVHRAQRVAEGQVDAIQTELRASECDIASLKSELEALHNPKAFTPTGSHSETSIAWERKKRNLELELSSVWSQVEEKKATLIGMERSLAEMVALRQRKDREFTRLQRNLMELLSEQKVELENLREKGIELESATATSAAAAFLTASKAKENECRSREMFESTEELLKFQFMSMSLSYFSSINMLKNLREMNSDTTNAAISSTAETAAAASAAAMAANLKPFSHLSPGKAEPQKTLDALELKESKRVTLPTNVFDWTIQHVGVWLDALSLSQYKGAFLEAAVDGEFLLELRPEDLGENLGVCHKLHVQKILIARKKLLSKTPTTTSETDRIYIKDAHSDNTQASLENVFSQARNGRVQLVERCLKGGFPVNKRDDKGNTLLIVACQNANQLLVEFLLGQKADINLQNFQGNTALHYAFAYDTSGVLAEYMIGQGADDTIENVYGLSPYDGPSI</sequence>
<accession>F0VZ85</accession>
<dbReference type="InterPro" id="IPR001660">
    <property type="entry name" value="SAM"/>
</dbReference>
<dbReference type="Gene3D" id="1.10.150.50">
    <property type="entry name" value="Transcription Factor, Ets-1"/>
    <property type="match status" value="1"/>
</dbReference>
<keyword evidence="3" id="KW-0175">Coiled coil</keyword>
<feature type="domain" description="SAM" evidence="4">
    <location>
        <begin position="1376"/>
        <end position="1440"/>
    </location>
</feature>
<dbReference type="Gene3D" id="1.20.920.20">
    <property type="match status" value="1"/>
</dbReference>
<proteinExistence type="predicted"/>
<dbReference type="InterPro" id="IPR002110">
    <property type="entry name" value="Ankyrin_rpt"/>
</dbReference>